<organism evidence="4 5">
    <name type="scientific">Pichia sorbitophila (strain ATCC MYA-4447 / BCRC 22081 / CBS 7064 / NBRC 10061 / NRRL Y-12695)</name>
    <name type="common">Hybrid yeast</name>
    <dbReference type="NCBI Taxonomy" id="559304"/>
    <lineage>
        <taxon>Eukaryota</taxon>
        <taxon>Fungi</taxon>
        <taxon>Dikarya</taxon>
        <taxon>Ascomycota</taxon>
        <taxon>Saccharomycotina</taxon>
        <taxon>Pichiomycetes</taxon>
        <taxon>Debaryomycetaceae</taxon>
        <taxon>Millerozyma</taxon>
    </lineage>
</organism>
<reference evidence="4 5" key="1">
    <citation type="journal article" date="2012" name="G3 (Bethesda)">
        <title>Pichia sorbitophila, an interspecies yeast hybrid reveals early steps of genome resolution following polyploidization.</title>
        <authorList>
            <person name="Leh Louis V."/>
            <person name="Despons L."/>
            <person name="Friedrich A."/>
            <person name="Martin T."/>
            <person name="Durrens P."/>
            <person name="Casaregola S."/>
            <person name="Neuveglise C."/>
            <person name="Fairhead C."/>
            <person name="Marck C."/>
            <person name="Cruz J.A."/>
            <person name="Straub M.L."/>
            <person name="Kugler V."/>
            <person name="Sacerdot C."/>
            <person name="Uzunov Z."/>
            <person name="Thierry A."/>
            <person name="Weiss S."/>
            <person name="Bleykasten C."/>
            <person name="De Montigny J."/>
            <person name="Jacques N."/>
            <person name="Jung P."/>
            <person name="Lemaire M."/>
            <person name="Mallet S."/>
            <person name="Morel G."/>
            <person name="Richard G.F."/>
            <person name="Sarkar A."/>
            <person name="Savel G."/>
            <person name="Schacherer J."/>
            <person name="Seret M.L."/>
            <person name="Talla E."/>
            <person name="Samson G."/>
            <person name="Jubin C."/>
            <person name="Poulain J."/>
            <person name="Vacherie B."/>
            <person name="Barbe V."/>
            <person name="Pelletier E."/>
            <person name="Sherman D.J."/>
            <person name="Westhof E."/>
            <person name="Weissenbach J."/>
            <person name="Baret P.V."/>
            <person name="Wincker P."/>
            <person name="Gaillardin C."/>
            <person name="Dujon B."/>
            <person name="Souciet J.L."/>
        </authorList>
    </citation>
    <scope>NUCLEOTIDE SEQUENCE [LARGE SCALE GENOMIC DNA]</scope>
    <source>
        <strain evidence="5">ATCC MYA-4447 / BCRC 22081 / CBS 7064 / NBRC 10061 / NRRL Y-12695</strain>
    </source>
</reference>
<evidence type="ECO:0000256" key="1">
    <source>
        <dbReference type="ARBA" id="ARBA00023125"/>
    </source>
</evidence>
<keyword evidence="1" id="KW-0238">DNA-binding</keyword>
<dbReference type="OMA" id="HQYEYPQ"/>
<dbReference type="InterPro" id="IPR009057">
    <property type="entry name" value="Homeodomain-like_sf"/>
</dbReference>
<evidence type="ECO:0000313" key="4">
    <source>
        <dbReference type="EMBL" id="CCE86821.1"/>
    </source>
</evidence>
<name>G8Y1W8_PICSO</name>
<dbReference type="Gene3D" id="1.10.10.60">
    <property type="entry name" value="Homeodomain-like"/>
    <property type="match status" value="1"/>
</dbReference>
<dbReference type="InterPro" id="IPR006600">
    <property type="entry name" value="HTH_CenpB_DNA-bd_dom"/>
</dbReference>
<dbReference type="HOGENOM" id="CLU_035341_0_0_1"/>
<feature type="region of interest" description="Disordered" evidence="2">
    <location>
        <begin position="510"/>
        <end position="534"/>
    </location>
</feature>
<dbReference type="STRING" id="559304.G8Y1W8"/>
<dbReference type="eggNOG" id="ENOG502S0EG">
    <property type="taxonomic scope" value="Eukaryota"/>
</dbReference>
<evidence type="ECO:0000259" key="3">
    <source>
        <dbReference type="PROSITE" id="PS51253"/>
    </source>
</evidence>
<dbReference type="SUPFAM" id="SSF46689">
    <property type="entry name" value="Homeodomain-like"/>
    <property type="match status" value="1"/>
</dbReference>
<dbReference type="SMART" id="SM00674">
    <property type="entry name" value="CENPB"/>
    <property type="match status" value="1"/>
</dbReference>
<accession>G8Y1W8</accession>
<evidence type="ECO:0000256" key="2">
    <source>
        <dbReference type="SAM" id="MobiDB-lite"/>
    </source>
</evidence>
<dbReference type="OrthoDB" id="2507562at2759"/>
<dbReference type="EMBL" id="FO082046">
    <property type="protein sequence ID" value="CCE86821.1"/>
    <property type="molecule type" value="Genomic_DNA"/>
</dbReference>
<proteinExistence type="predicted"/>
<sequence>MSPPKLPRATLEQKIQILDFYHQSNRPQSETVDRYKNEISISTSSFSEWLKNEDELRERLLQAGSSFSKNSRRKVKFKYEKINRAMDLLVKQRLERHEPINEPILREYWSIYAHQFGVEDPKRLVGFSHGWLSQFKKRHGLNKKKMNGSGTMGADGIQTSPGGSSMAVGGVREGGDVYEANFSNDETSAGNTSENTHTSENSALNQNGFTATPSATSPTYDIMHTDPTPNTTAASNGAQFNTQSMAFPSNGTNYAFPSYSMYQHSPQDTYEIAPQAARKEPQTATSMPYNYESQLRAQYENQKHQLEQREKAGKQSQSQSVEASRVQLQQQQDREQQQNLQQKQQQQQQQQQDPAQSQQNQAHSDQGPHKSQRSKVGLQHSRKNRNPSNTTATGIANTNILQDRMSQVPVEDSDTGSQINASDIERFIYMFADKFFNDNRHTYPQTVKIFQEFKNSFFNERIMNLRSIQQQQLLQQAAAQHQANVSISKQSQLSGIDDFFLRTSNVSSSNQNINGAVNGQRPSGSLENSIPRLQDGGVLSANSSAVVPDVTMNSKRWDSRKTN</sequence>
<feature type="compositionally biased region" description="Low complexity" evidence="2">
    <location>
        <begin position="327"/>
        <end position="361"/>
    </location>
</feature>
<dbReference type="InParanoid" id="G8Y1W8"/>
<evidence type="ECO:0000313" key="5">
    <source>
        <dbReference type="Proteomes" id="UP000005222"/>
    </source>
</evidence>
<dbReference type="GO" id="GO:0003677">
    <property type="term" value="F:DNA binding"/>
    <property type="evidence" value="ECO:0007669"/>
    <property type="project" value="UniProtKB-KW"/>
</dbReference>
<dbReference type="Proteomes" id="UP000005222">
    <property type="component" value="Chromosome N"/>
</dbReference>
<dbReference type="Pfam" id="PF03221">
    <property type="entry name" value="HTH_Tnp_Tc5"/>
    <property type="match status" value="1"/>
</dbReference>
<feature type="region of interest" description="Disordered" evidence="2">
    <location>
        <begin position="183"/>
        <end position="209"/>
    </location>
</feature>
<feature type="region of interest" description="Disordered" evidence="2">
    <location>
        <begin position="142"/>
        <end position="166"/>
    </location>
</feature>
<gene>
    <name evidence="4" type="primary">Piso0_005334</name>
    <name evidence="4" type="ORF">GNLVRS01_PISO0N12861g</name>
</gene>
<feature type="compositionally biased region" description="Low complexity" evidence="2">
    <location>
        <begin position="389"/>
        <end position="400"/>
    </location>
</feature>
<feature type="compositionally biased region" description="Basic and acidic residues" evidence="2">
    <location>
        <begin position="301"/>
        <end position="313"/>
    </location>
</feature>
<keyword evidence="5" id="KW-1185">Reference proteome</keyword>
<feature type="region of interest" description="Disordered" evidence="2">
    <location>
        <begin position="301"/>
        <end position="400"/>
    </location>
</feature>
<dbReference type="AlphaFoldDB" id="G8Y1W8"/>
<feature type="domain" description="HTH CENPB-type" evidence="3">
    <location>
        <begin position="70"/>
        <end position="145"/>
    </location>
</feature>
<feature type="compositionally biased region" description="Polar residues" evidence="2">
    <location>
        <begin position="510"/>
        <end position="528"/>
    </location>
</feature>
<dbReference type="PROSITE" id="PS51253">
    <property type="entry name" value="HTH_CENPB"/>
    <property type="match status" value="1"/>
</dbReference>
<protein>
    <submittedName>
        <fullName evidence="4">Piso0_005334 protein</fullName>
    </submittedName>
</protein>